<dbReference type="EMBL" id="JAZGQO010000003">
    <property type="protein sequence ID" value="KAK6188713.1"/>
    <property type="molecule type" value="Genomic_DNA"/>
</dbReference>
<feature type="domain" description="Alpha-N-acetylglucosaminidase N-terminal" evidence="11">
    <location>
        <begin position="44"/>
        <end position="126"/>
    </location>
</feature>
<gene>
    <name evidence="13" type="ORF">SNE40_004838</name>
</gene>
<proteinExistence type="inferred from homology"/>
<evidence type="ECO:0000256" key="2">
    <source>
        <dbReference type="ARBA" id="ARBA00022801"/>
    </source>
</evidence>
<dbReference type="InterPro" id="IPR029018">
    <property type="entry name" value="Hex-like_dom2"/>
</dbReference>
<protein>
    <recommendedName>
        <fullName evidence="8">Alpha-N-acetylglucosaminidase</fullName>
        <ecNumber evidence="7">3.2.1.50</ecNumber>
    </recommendedName>
</protein>
<dbReference type="AlphaFoldDB" id="A0AAN8K3U8"/>
<feature type="domain" description="Alpha-N-acetylglucosaminidase tim-barrel" evidence="10">
    <location>
        <begin position="142"/>
        <end position="474"/>
    </location>
</feature>
<dbReference type="Pfam" id="PF12971">
    <property type="entry name" value="NAGLU_N"/>
    <property type="match status" value="1"/>
</dbReference>
<dbReference type="PANTHER" id="PTHR12872">
    <property type="entry name" value="ALPHA-N-ACETYLGLUCOSAMINIDASE"/>
    <property type="match status" value="1"/>
</dbReference>
<keyword evidence="2" id="KW-0378">Hydrolase</keyword>
<evidence type="ECO:0000256" key="3">
    <source>
        <dbReference type="ARBA" id="ARBA00023180"/>
    </source>
</evidence>
<evidence type="ECO:0000313" key="14">
    <source>
        <dbReference type="Proteomes" id="UP001347796"/>
    </source>
</evidence>
<comment type="catalytic activity">
    <reaction evidence="5">
        <text>Hydrolysis of terminal non-reducing N-acetyl-D-glucosamine residues in N-acetyl-alpha-D-glucosaminides.</text>
        <dbReference type="EC" id="3.2.1.50"/>
    </reaction>
</comment>
<dbReference type="Gene3D" id="3.30.379.10">
    <property type="entry name" value="Chitobiase/beta-hexosaminidase domain 2-like"/>
    <property type="match status" value="1"/>
</dbReference>
<evidence type="ECO:0000256" key="4">
    <source>
        <dbReference type="ARBA" id="ARBA00023295"/>
    </source>
</evidence>
<evidence type="ECO:0000259" key="12">
    <source>
        <dbReference type="Pfam" id="PF12972"/>
    </source>
</evidence>
<keyword evidence="14" id="KW-1185">Reference proteome</keyword>
<feature type="signal peptide" evidence="9">
    <location>
        <begin position="1"/>
        <end position="24"/>
    </location>
</feature>
<dbReference type="EC" id="3.2.1.50" evidence="7"/>
<dbReference type="FunFam" id="3.20.20.80:FF:000107">
    <property type="entry name" value="Alpha-N-acetylglucosaminidase family"/>
    <property type="match status" value="1"/>
</dbReference>
<dbReference type="GO" id="GO:0048731">
    <property type="term" value="P:system development"/>
    <property type="evidence" value="ECO:0007669"/>
    <property type="project" value="UniProtKB-ARBA"/>
</dbReference>
<dbReference type="Gene3D" id="3.20.20.80">
    <property type="entry name" value="Glycosidases"/>
    <property type="match status" value="1"/>
</dbReference>
<evidence type="ECO:0000256" key="6">
    <source>
        <dbReference type="ARBA" id="ARBA00060996"/>
    </source>
</evidence>
<evidence type="ECO:0000256" key="1">
    <source>
        <dbReference type="ARBA" id="ARBA00022729"/>
    </source>
</evidence>
<dbReference type="Proteomes" id="UP001347796">
    <property type="component" value="Unassembled WGS sequence"/>
</dbReference>
<dbReference type="Pfam" id="PF05089">
    <property type="entry name" value="NAGLU"/>
    <property type="match status" value="1"/>
</dbReference>
<reference evidence="13 14" key="1">
    <citation type="submission" date="2024-01" db="EMBL/GenBank/DDBJ databases">
        <title>The genome of the rayed Mediterranean limpet Patella caerulea (Linnaeus, 1758).</title>
        <authorList>
            <person name="Anh-Thu Weber A."/>
            <person name="Halstead-Nussloch G."/>
        </authorList>
    </citation>
    <scope>NUCLEOTIDE SEQUENCE [LARGE SCALE GENOMIC DNA]</scope>
    <source>
        <strain evidence="13">AATW-2023a</strain>
        <tissue evidence="13">Whole specimen</tissue>
    </source>
</reference>
<keyword evidence="3" id="KW-0325">Glycoprotein</keyword>
<evidence type="ECO:0000313" key="13">
    <source>
        <dbReference type="EMBL" id="KAK6188713.1"/>
    </source>
</evidence>
<dbReference type="InterPro" id="IPR007781">
    <property type="entry name" value="NAGLU"/>
</dbReference>
<comment type="similarity">
    <text evidence="6">Belongs to the glycosyl hydrolase 89 family.</text>
</comment>
<evidence type="ECO:0000256" key="5">
    <source>
        <dbReference type="ARBA" id="ARBA00052030"/>
    </source>
</evidence>
<dbReference type="InterPro" id="IPR024240">
    <property type="entry name" value="NAGLU_N"/>
</dbReference>
<comment type="caution">
    <text evidence="13">The sequence shown here is derived from an EMBL/GenBank/DDBJ whole genome shotgun (WGS) entry which is preliminary data.</text>
</comment>
<evidence type="ECO:0000259" key="10">
    <source>
        <dbReference type="Pfam" id="PF05089"/>
    </source>
</evidence>
<dbReference type="GO" id="GO:0004561">
    <property type="term" value="F:alpha-N-acetylglucosaminidase activity"/>
    <property type="evidence" value="ECO:0007669"/>
    <property type="project" value="UniProtKB-EC"/>
</dbReference>
<evidence type="ECO:0000256" key="9">
    <source>
        <dbReference type="SAM" id="SignalP"/>
    </source>
</evidence>
<evidence type="ECO:0000259" key="11">
    <source>
        <dbReference type="Pfam" id="PF12971"/>
    </source>
</evidence>
<accession>A0AAN8K3U8</accession>
<dbReference type="PANTHER" id="PTHR12872:SF1">
    <property type="entry name" value="ALPHA-N-ACETYLGLUCOSAMINIDASE"/>
    <property type="match status" value="1"/>
</dbReference>
<keyword evidence="1 9" id="KW-0732">Signal</keyword>
<dbReference type="InterPro" id="IPR024733">
    <property type="entry name" value="NAGLU_tim-barrel"/>
</dbReference>
<dbReference type="InterPro" id="IPR024732">
    <property type="entry name" value="NAGLU_C"/>
</dbReference>
<dbReference type="Gene3D" id="1.20.120.670">
    <property type="entry name" value="N-acetyl-b-d-glucoasminidase"/>
    <property type="match status" value="1"/>
</dbReference>
<evidence type="ECO:0000256" key="7">
    <source>
        <dbReference type="ARBA" id="ARBA00066522"/>
    </source>
</evidence>
<feature type="chain" id="PRO_5042943887" description="Alpha-N-acetylglucosaminidase" evidence="9">
    <location>
        <begin position="25"/>
        <end position="817"/>
    </location>
</feature>
<feature type="domain" description="Alpha-N-acetylglucosaminidase C-terminal" evidence="12">
    <location>
        <begin position="483"/>
        <end position="767"/>
    </location>
</feature>
<sequence>MMIYQQILVISLFVCILGFNPVNGVEFETLKHLKAKTSAEIQTEAVKDLIKRVLGSRSSEFNVTVDFNLGPQGKDTYKIVTENGVQKISGSTGVAVAMGFYYYIKYYCNGQFTWAGQQVNLPVNLPTIPSPGITKTTIDRFRYYQNVCTVSYSLAWLNWTRWERHIDWMVLQGINLPLAFTGQEAIFQRVYMNLGYSFQDLEEHFGGPAFLAWARMGNIRGWGGPLPTAWITDKLVLQHKILNRMRSLGMIPVLPGFAGHVPAATTRLYPSANVTRLSQWGRFGSNYSETYLLDFQDPLFKKIGSSFIKEMQNEFGVDHVYNADSFNEMTPRSSEASYLASASRGVYEAMIEGDPQAIWLMQGWLFLSSFWGPTQTEALLTAVPKGRMIILDLYSELRPIYSQTKSYYGQPYIWCMLHNFGGTMELYGALDLVNKGPFTGRNFVNSTMIGTGITPEGIFQNEVVYEFMNENAWRTEPRNISQWISEYAQQRYGQFDINANKAWQILQRSVYAYNLSEKFHGKDGFIKRPKIKPRLTTSVYNCSDGHADFDVVFLTRRPDISNPTIWYKPSDLYQAWEYMVMASAQLKTNQLFRYDLVDITRNSLQVISMKMYSDILAAYKIKNITALQNAGDKLIKLLTDVDLLLASDTHFLLSNWIGDALSWATDVVEGALYEYNARNQITLWGPDGQIVDYASKQWAGLFMDYYKPRWQLFIDTLINCVKTGEKFNSQTFASDVLTKVERPFTLSNKMYPRTPTGDSVSIVSKLYSYYRPSTKEHDKFYKNHVKSSKISTEKNKNLDKHLSRYWNENVVQMQIDL</sequence>
<keyword evidence="4" id="KW-0326">Glycosidase</keyword>
<dbReference type="Pfam" id="PF12972">
    <property type="entry name" value="NAGLU_C"/>
    <property type="match status" value="1"/>
</dbReference>
<organism evidence="13 14">
    <name type="scientific">Patella caerulea</name>
    <name type="common">Rayed Mediterranean limpet</name>
    <dbReference type="NCBI Taxonomy" id="87958"/>
    <lineage>
        <taxon>Eukaryota</taxon>
        <taxon>Metazoa</taxon>
        <taxon>Spiralia</taxon>
        <taxon>Lophotrochozoa</taxon>
        <taxon>Mollusca</taxon>
        <taxon>Gastropoda</taxon>
        <taxon>Patellogastropoda</taxon>
        <taxon>Patelloidea</taxon>
        <taxon>Patellidae</taxon>
        <taxon>Patella</taxon>
    </lineage>
</organism>
<name>A0AAN8K3U8_PATCE</name>
<evidence type="ECO:0000256" key="8">
    <source>
        <dbReference type="ARBA" id="ARBA00072202"/>
    </source>
</evidence>